<dbReference type="InterPro" id="IPR036909">
    <property type="entry name" value="Cyt_c-like_dom_sf"/>
</dbReference>
<gene>
    <name evidence="8" type="ORF">D3M59_08920</name>
</gene>
<dbReference type="Pfam" id="PF00034">
    <property type="entry name" value="Cytochrom_C"/>
    <property type="match status" value="1"/>
</dbReference>
<dbReference type="InterPro" id="IPR009056">
    <property type="entry name" value="Cyt_c-like_dom"/>
</dbReference>
<dbReference type="OrthoDB" id="9773456at2"/>
<feature type="domain" description="Cytochrome c" evidence="7">
    <location>
        <begin position="47"/>
        <end position="143"/>
    </location>
</feature>
<sequence length="283" mass="31001">MRPIMFVLAVAGLAACDRNSNTTDGPGVPLTPASISYDGADYRDDAAKVAHGERLSVLLGCKGCHGDDLRGRNVTAEDKAMGDWWAPNVTLAMASYDDAALDKLIRHGQPKDGRAFYFMPAESLQYVSDADYAALVAYLRTLEAGGDKMPPVKKGPLFIELEKKGEFAPSTEMIRRFRAQEPEDLGQQHKLGRYIAMTVCSECHNGKLQGYEGFSPSLNIVGTYNDAELARLLTTGEGKVKKDLGLMSITGKHRFSKFTDHERTAVVRYLKARADQPQPAQAQ</sequence>
<accession>A0A418Q0I8</accession>
<dbReference type="Proteomes" id="UP000285023">
    <property type="component" value="Unassembled WGS sequence"/>
</dbReference>
<dbReference type="EMBL" id="QXTF01000002">
    <property type="protein sequence ID" value="RIX29396.1"/>
    <property type="molecule type" value="Genomic_DNA"/>
</dbReference>
<keyword evidence="2 6" id="KW-0349">Heme</keyword>
<organism evidence="8 9">
    <name type="scientific">Sphingomonas edaphi</name>
    <dbReference type="NCBI Taxonomy" id="2315689"/>
    <lineage>
        <taxon>Bacteria</taxon>
        <taxon>Pseudomonadati</taxon>
        <taxon>Pseudomonadota</taxon>
        <taxon>Alphaproteobacteria</taxon>
        <taxon>Sphingomonadales</taxon>
        <taxon>Sphingomonadaceae</taxon>
        <taxon>Sphingomonas</taxon>
    </lineage>
</organism>
<dbReference type="PROSITE" id="PS51257">
    <property type="entry name" value="PROKAR_LIPOPROTEIN"/>
    <property type="match status" value="1"/>
</dbReference>
<dbReference type="AlphaFoldDB" id="A0A418Q0I8"/>
<dbReference type="GO" id="GO:0046872">
    <property type="term" value="F:metal ion binding"/>
    <property type="evidence" value="ECO:0007669"/>
    <property type="project" value="UniProtKB-KW"/>
</dbReference>
<evidence type="ECO:0000259" key="7">
    <source>
        <dbReference type="PROSITE" id="PS51007"/>
    </source>
</evidence>
<proteinExistence type="predicted"/>
<dbReference type="PANTHER" id="PTHR37823">
    <property type="entry name" value="CYTOCHROME C-553-LIKE"/>
    <property type="match status" value="1"/>
</dbReference>
<keyword evidence="3 6" id="KW-0479">Metal-binding</keyword>
<comment type="caution">
    <text evidence="8">The sequence shown here is derived from an EMBL/GenBank/DDBJ whole genome shotgun (WGS) entry which is preliminary data.</text>
</comment>
<keyword evidence="4" id="KW-0249">Electron transport</keyword>
<feature type="domain" description="Cytochrome c" evidence="7">
    <location>
        <begin position="187"/>
        <end position="274"/>
    </location>
</feature>
<evidence type="ECO:0000256" key="3">
    <source>
        <dbReference type="ARBA" id="ARBA00022723"/>
    </source>
</evidence>
<keyword evidence="9" id="KW-1185">Reference proteome</keyword>
<protein>
    <recommendedName>
        <fullName evidence="7">Cytochrome c domain-containing protein</fullName>
    </recommendedName>
</protein>
<evidence type="ECO:0000256" key="5">
    <source>
        <dbReference type="ARBA" id="ARBA00023004"/>
    </source>
</evidence>
<keyword evidence="5 6" id="KW-0408">Iron</keyword>
<keyword evidence="1" id="KW-0813">Transport</keyword>
<evidence type="ECO:0000256" key="1">
    <source>
        <dbReference type="ARBA" id="ARBA00022448"/>
    </source>
</evidence>
<dbReference type="PROSITE" id="PS51007">
    <property type="entry name" value="CYTC"/>
    <property type="match status" value="2"/>
</dbReference>
<dbReference type="InterPro" id="IPR051811">
    <property type="entry name" value="Cytochrome_c550/c551-like"/>
</dbReference>
<dbReference type="Gene3D" id="1.10.760.10">
    <property type="entry name" value="Cytochrome c-like domain"/>
    <property type="match status" value="2"/>
</dbReference>
<dbReference type="GO" id="GO:0009055">
    <property type="term" value="F:electron transfer activity"/>
    <property type="evidence" value="ECO:0007669"/>
    <property type="project" value="InterPro"/>
</dbReference>
<evidence type="ECO:0000256" key="4">
    <source>
        <dbReference type="ARBA" id="ARBA00022982"/>
    </source>
</evidence>
<reference evidence="8 9" key="1">
    <citation type="submission" date="2018-09" db="EMBL/GenBank/DDBJ databases">
        <title>Sphingomonas sp. DAC4.</title>
        <authorList>
            <person name="Seo T."/>
        </authorList>
    </citation>
    <scope>NUCLEOTIDE SEQUENCE [LARGE SCALE GENOMIC DNA]</scope>
    <source>
        <strain evidence="8 9">DAC4</strain>
    </source>
</reference>
<dbReference type="GO" id="GO:0020037">
    <property type="term" value="F:heme binding"/>
    <property type="evidence" value="ECO:0007669"/>
    <property type="project" value="InterPro"/>
</dbReference>
<evidence type="ECO:0000313" key="8">
    <source>
        <dbReference type="EMBL" id="RIX29396.1"/>
    </source>
</evidence>
<dbReference type="SUPFAM" id="SSF46626">
    <property type="entry name" value="Cytochrome c"/>
    <property type="match status" value="2"/>
</dbReference>
<evidence type="ECO:0000256" key="6">
    <source>
        <dbReference type="PROSITE-ProRule" id="PRU00433"/>
    </source>
</evidence>
<name>A0A418Q0I8_9SPHN</name>
<evidence type="ECO:0000256" key="2">
    <source>
        <dbReference type="ARBA" id="ARBA00022617"/>
    </source>
</evidence>
<dbReference type="RefSeq" id="WP_119533284.1">
    <property type="nucleotide sequence ID" value="NZ_QXTF01000002.1"/>
</dbReference>
<evidence type="ECO:0000313" key="9">
    <source>
        <dbReference type="Proteomes" id="UP000285023"/>
    </source>
</evidence>